<proteinExistence type="predicted"/>
<gene>
    <name evidence="2" type="ORF">AMD01_02890</name>
</gene>
<comment type="caution">
    <text evidence="2">The sequence shown here is derived from an EMBL/GenBank/DDBJ whole genome shotgun (WGS) entry which is preliminary data.</text>
</comment>
<dbReference type="InterPro" id="IPR014509">
    <property type="entry name" value="YjdF-like"/>
</dbReference>
<name>A0A0M0LI18_9BACI</name>
<dbReference type="OrthoDB" id="9786473at2"/>
<reference evidence="3" key="1">
    <citation type="submission" date="2015-08" db="EMBL/GenBank/DDBJ databases">
        <title>Fjat-14210 dsm16467.</title>
        <authorList>
            <person name="Liu B."/>
            <person name="Wang J."/>
            <person name="Zhu Y."/>
            <person name="Liu G."/>
            <person name="Chen Q."/>
            <person name="Chen Z."/>
            <person name="Lan J."/>
            <person name="Che J."/>
            <person name="Ge C."/>
            <person name="Shi H."/>
            <person name="Pan Z."/>
            <person name="Liu X."/>
        </authorList>
    </citation>
    <scope>NUCLEOTIDE SEQUENCE [LARGE SCALE GENOMIC DNA]</scope>
    <source>
        <strain evidence="3">DSM 16467</strain>
    </source>
</reference>
<dbReference type="STRING" id="284581.AMD01_02890"/>
<evidence type="ECO:0000313" key="3">
    <source>
        <dbReference type="Proteomes" id="UP000037558"/>
    </source>
</evidence>
<dbReference type="EMBL" id="LILC01000002">
    <property type="protein sequence ID" value="KOO50704.1"/>
    <property type="molecule type" value="Genomic_DNA"/>
</dbReference>
<feature type="transmembrane region" description="Helical" evidence="1">
    <location>
        <begin position="127"/>
        <end position="146"/>
    </location>
</feature>
<feature type="transmembrane region" description="Helical" evidence="1">
    <location>
        <begin position="55"/>
        <end position="75"/>
    </location>
</feature>
<organism evidence="2 3">
    <name type="scientific">Priestia koreensis</name>
    <dbReference type="NCBI Taxonomy" id="284581"/>
    <lineage>
        <taxon>Bacteria</taxon>
        <taxon>Bacillati</taxon>
        <taxon>Bacillota</taxon>
        <taxon>Bacilli</taxon>
        <taxon>Bacillales</taxon>
        <taxon>Bacillaceae</taxon>
        <taxon>Priestia</taxon>
    </lineage>
</organism>
<dbReference type="Proteomes" id="UP000037558">
    <property type="component" value="Unassembled WGS sequence"/>
</dbReference>
<dbReference type="InterPro" id="IPR058534">
    <property type="entry name" value="YjdF"/>
</dbReference>
<dbReference type="AlphaFoldDB" id="A0A0M0LI18"/>
<evidence type="ECO:0008006" key="4">
    <source>
        <dbReference type="Google" id="ProtNLM"/>
    </source>
</evidence>
<feature type="transmembrane region" description="Helical" evidence="1">
    <location>
        <begin position="95"/>
        <end position="115"/>
    </location>
</feature>
<feature type="transmembrane region" description="Helical" evidence="1">
    <location>
        <begin position="30"/>
        <end position="48"/>
    </location>
</feature>
<evidence type="ECO:0000313" key="2">
    <source>
        <dbReference type="EMBL" id="KOO50704.1"/>
    </source>
</evidence>
<dbReference type="Pfam" id="PF09997">
    <property type="entry name" value="DUF2238"/>
    <property type="match status" value="1"/>
</dbReference>
<keyword evidence="1" id="KW-0812">Transmembrane</keyword>
<accession>A0A0M0LI18</accession>
<keyword evidence="3" id="KW-1185">Reference proteome</keyword>
<protein>
    <recommendedName>
        <fullName evidence="4">DUF2238 domain-containing protein</fullName>
    </recommendedName>
</protein>
<sequence length="206" mass="23937">MNRKKELFLLILYAAALIWSAISPVDRFTWWLEVTPALIALLLLLVTYDRFQFTTLAYVLIFIHCVILFVGGHYTYARMPLFTWLQDVMDLDRNYYDRLGHIAQGFIPAIIIREILWRNSPLKGSRWLSFIVVSICLAISAMYELIEFGVALMTGKAAEAFLGTQGDVWDTQWDMLFALIGAIVSLILLSYVHTKQLNKKTRYRWF</sequence>
<feature type="transmembrane region" description="Helical" evidence="1">
    <location>
        <begin position="175"/>
        <end position="194"/>
    </location>
</feature>
<keyword evidence="1" id="KW-1133">Transmembrane helix</keyword>
<dbReference type="RefSeq" id="WP_053399875.1">
    <property type="nucleotide sequence ID" value="NZ_LILC01000002.1"/>
</dbReference>
<dbReference type="PIRSF" id="PIRSF020606">
    <property type="entry name" value="UCP020606"/>
    <property type="match status" value="1"/>
</dbReference>
<dbReference type="PATRIC" id="fig|284581.3.peg.856"/>
<evidence type="ECO:0000256" key="1">
    <source>
        <dbReference type="SAM" id="Phobius"/>
    </source>
</evidence>
<keyword evidence="1" id="KW-0472">Membrane</keyword>